<dbReference type="GO" id="GO:0004794">
    <property type="term" value="F:threonine deaminase activity"/>
    <property type="evidence" value="ECO:0007669"/>
    <property type="project" value="UniProtKB-EC"/>
</dbReference>
<dbReference type="GO" id="GO:0000287">
    <property type="term" value="F:magnesium ion binding"/>
    <property type="evidence" value="ECO:0007669"/>
    <property type="project" value="TreeGrafter"/>
</dbReference>
<organism evidence="14 15">
    <name type="scientific">Actinokineospora auranticolor</name>
    <dbReference type="NCBI Taxonomy" id="155976"/>
    <lineage>
        <taxon>Bacteria</taxon>
        <taxon>Bacillati</taxon>
        <taxon>Actinomycetota</taxon>
        <taxon>Actinomycetes</taxon>
        <taxon>Pseudonocardiales</taxon>
        <taxon>Pseudonocardiaceae</taxon>
        <taxon>Actinokineospora</taxon>
    </lineage>
</organism>
<comment type="cofactor">
    <cofactor evidence="2">
        <name>Ca(2+)</name>
        <dbReference type="ChEBI" id="CHEBI:29108"/>
    </cofactor>
</comment>
<dbReference type="EC" id="4.3.1.19" evidence="7"/>
<dbReference type="FunFam" id="3.40.50.1100:FF:000005">
    <property type="entry name" value="Threonine dehydratase catabolic"/>
    <property type="match status" value="1"/>
</dbReference>
<evidence type="ECO:0000256" key="11">
    <source>
        <dbReference type="ARBA" id="ARBA00025527"/>
    </source>
</evidence>
<evidence type="ECO:0000256" key="2">
    <source>
        <dbReference type="ARBA" id="ARBA00001913"/>
    </source>
</evidence>
<evidence type="ECO:0000313" key="14">
    <source>
        <dbReference type="EMBL" id="PPK70600.1"/>
    </source>
</evidence>
<evidence type="ECO:0000256" key="10">
    <source>
        <dbReference type="ARBA" id="ARBA00023239"/>
    </source>
</evidence>
<evidence type="ECO:0000256" key="3">
    <source>
        <dbReference type="ARBA" id="ARBA00001933"/>
    </source>
</evidence>
<evidence type="ECO:0000256" key="9">
    <source>
        <dbReference type="ARBA" id="ARBA00022898"/>
    </source>
</evidence>
<evidence type="ECO:0000256" key="1">
    <source>
        <dbReference type="ARBA" id="ARBA00001274"/>
    </source>
</evidence>
<dbReference type="SUPFAM" id="SSF53686">
    <property type="entry name" value="Tryptophan synthase beta subunit-like PLP-dependent enzymes"/>
    <property type="match status" value="1"/>
</dbReference>
<keyword evidence="8" id="KW-0460">Magnesium</keyword>
<dbReference type="Proteomes" id="UP000239203">
    <property type="component" value="Unassembled WGS sequence"/>
</dbReference>
<keyword evidence="9" id="KW-0663">Pyridoxal phosphate</keyword>
<evidence type="ECO:0000256" key="4">
    <source>
        <dbReference type="ARBA" id="ARBA00001936"/>
    </source>
</evidence>
<dbReference type="EMBL" id="PTIX01000002">
    <property type="protein sequence ID" value="PPK70600.1"/>
    <property type="molecule type" value="Genomic_DNA"/>
</dbReference>
<dbReference type="GO" id="GO:0030170">
    <property type="term" value="F:pyridoxal phosphate binding"/>
    <property type="evidence" value="ECO:0007669"/>
    <property type="project" value="InterPro"/>
</dbReference>
<comment type="catalytic activity">
    <reaction evidence="1">
        <text>L-threonine = 2-oxobutanoate + NH4(+)</text>
        <dbReference type="Rhea" id="RHEA:22108"/>
        <dbReference type="ChEBI" id="CHEBI:16763"/>
        <dbReference type="ChEBI" id="CHEBI:28938"/>
        <dbReference type="ChEBI" id="CHEBI:57926"/>
        <dbReference type="EC" id="4.3.1.19"/>
    </reaction>
</comment>
<comment type="cofactor">
    <cofactor evidence="5">
        <name>Mg(2+)</name>
        <dbReference type="ChEBI" id="CHEBI:18420"/>
    </cofactor>
</comment>
<comment type="cofactor">
    <cofactor evidence="4">
        <name>Mn(2+)</name>
        <dbReference type="ChEBI" id="CHEBI:29035"/>
    </cofactor>
</comment>
<dbReference type="CDD" id="cd01562">
    <property type="entry name" value="Thr-dehyd"/>
    <property type="match status" value="1"/>
</dbReference>
<dbReference type="GO" id="GO:0018114">
    <property type="term" value="F:threonine racemase activity"/>
    <property type="evidence" value="ECO:0007669"/>
    <property type="project" value="TreeGrafter"/>
</dbReference>
<reference evidence="14 15" key="1">
    <citation type="submission" date="2018-02" db="EMBL/GenBank/DDBJ databases">
        <title>Genomic Encyclopedia of Archaeal and Bacterial Type Strains, Phase II (KMG-II): from individual species to whole genera.</title>
        <authorList>
            <person name="Goeker M."/>
        </authorList>
    </citation>
    <scope>NUCLEOTIDE SEQUENCE [LARGE SCALE GENOMIC DNA]</scope>
    <source>
        <strain evidence="14 15">YU 961-1</strain>
    </source>
</reference>
<dbReference type="InterPro" id="IPR036052">
    <property type="entry name" value="TrpB-like_PALP_sf"/>
</dbReference>
<dbReference type="Gene3D" id="3.40.50.1100">
    <property type="match status" value="2"/>
</dbReference>
<dbReference type="PANTHER" id="PTHR43050">
    <property type="entry name" value="SERINE / THREONINE RACEMASE FAMILY MEMBER"/>
    <property type="match status" value="1"/>
</dbReference>
<feature type="domain" description="Tryptophan synthase beta chain-like PALP" evidence="13">
    <location>
        <begin position="55"/>
        <end position="335"/>
    </location>
</feature>
<comment type="function">
    <text evidence="11">Catalyzes the anaerobic formation of alpha-ketobutyrate and ammonia from threonine in a two-step reaction. The first step involved a dehydration of threonine and a production of enamine intermediates (aminocrotonate), which tautomerizes to its imine form (iminobutyrate). Both intermediates are unstable and short-lived. The second step is the nonenzymatic hydrolysis of the enamine/imine intermediates to form 2-ketobutyrate and free ammonia. In the low water environment of the cell, the second step is accelerated by RidA.</text>
</comment>
<comment type="caution">
    <text evidence="14">The sequence shown here is derived from an EMBL/GenBank/DDBJ whole genome shotgun (WGS) entry which is preliminary data.</text>
</comment>
<name>A0A2S6GZL7_9PSEU</name>
<dbReference type="AlphaFoldDB" id="A0A2S6GZL7"/>
<keyword evidence="15" id="KW-1185">Reference proteome</keyword>
<evidence type="ECO:0000256" key="12">
    <source>
        <dbReference type="ARBA" id="ARBA00031427"/>
    </source>
</evidence>
<evidence type="ECO:0000313" key="15">
    <source>
        <dbReference type="Proteomes" id="UP000239203"/>
    </source>
</evidence>
<evidence type="ECO:0000256" key="7">
    <source>
        <dbReference type="ARBA" id="ARBA00012096"/>
    </source>
</evidence>
<comment type="similarity">
    <text evidence="6">Belongs to the serine/threonine dehydratase family.</text>
</comment>
<dbReference type="GO" id="GO:0005524">
    <property type="term" value="F:ATP binding"/>
    <property type="evidence" value="ECO:0007669"/>
    <property type="project" value="TreeGrafter"/>
</dbReference>
<dbReference type="InterPro" id="IPR001926">
    <property type="entry name" value="TrpB-like_PALP"/>
</dbReference>
<dbReference type="FunFam" id="3.40.50.1100:FF:000007">
    <property type="entry name" value="L-threonine dehydratase catabolic TdcB"/>
    <property type="match status" value="1"/>
</dbReference>
<dbReference type="GO" id="GO:0070179">
    <property type="term" value="P:D-serine biosynthetic process"/>
    <property type="evidence" value="ECO:0007669"/>
    <property type="project" value="TreeGrafter"/>
</dbReference>
<dbReference type="InterPro" id="IPR000634">
    <property type="entry name" value="Ser/Thr_deHydtase_PyrdxlP-BS"/>
</dbReference>
<dbReference type="Pfam" id="PF00291">
    <property type="entry name" value="PALP"/>
    <property type="match status" value="1"/>
</dbReference>
<protein>
    <recommendedName>
        <fullName evidence="7">threonine ammonia-lyase</fullName>
        <ecNumber evidence="7">4.3.1.19</ecNumber>
    </recommendedName>
    <alternativeName>
        <fullName evidence="12">Threonine deaminase</fullName>
    </alternativeName>
</protein>
<evidence type="ECO:0000256" key="5">
    <source>
        <dbReference type="ARBA" id="ARBA00001946"/>
    </source>
</evidence>
<gene>
    <name evidence="14" type="ORF">CLV40_102517</name>
</gene>
<evidence type="ECO:0000259" key="13">
    <source>
        <dbReference type="Pfam" id="PF00291"/>
    </source>
</evidence>
<evidence type="ECO:0000256" key="6">
    <source>
        <dbReference type="ARBA" id="ARBA00010869"/>
    </source>
</evidence>
<dbReference type="GO" id="GO:0030378">
    <property type="term" value="F:serine racemase activity"/>
    <property type="evidence" value="ECO:0007669"/>
    <property type="project" value="TreeGrafter"/>
</dbReference>
<comment type="cofactor">
    <cofactor evidence="3">
        <name>pyridoxal 5'-phosphate</name>
        <dbReference type="ChEBI" id="CHEBI:597326"/>
    </cofactor>
</comment>
<sequence length="349" mass="36408">MVSTGATRRALRGLGRGEVRYTALSIVDLVHTGVVNLVTVDDITAAAGRIAGTAVRTPLVPCGWADRPLWIKPESLQPVGSFKIRGAFNAVARIEDAQRAKGVVAYSSGNHAQAVAYAAKVFGVPAWIVVPEDTPKVKVAATRAHGAEVVLVKPGQREVVAEEIVAREGATLVPPFDHPDVIAGQGTIGLEIVADLPDVDLVLVPVSGGGLMSGIAAAVKGLRPQAQVWAVEPALAGDTAEGLAKGERVSWSVEDRNRTIADGLRSQPSELTFAHLKSLVDGIITVTEEEIRSTVPILARKARLVAEPSGAVTTAGLLHHADQLPKGKTVAVLSGGNVDPEVFADLLKP</sequence>
<accession>A0A2S6GZL7</accession>
<proteinExistence type="inferred from homology"/>
<evidence type="ECO:0000256" key="8">
    <source>
        <dbReference type="ARBA" id="ARBA00022842"/>
    </source>
</evidence>
<dbReference type="PANTHER" id="PTHR43050:SF1">
    <property type="entry name" value="SERINE RACEMASE"/>
    <property type="match status" value="1"/>
</dbReference>
<dbReference type="PROSITE" id="PS00165">
    <property type="entry name" value="DEHYDRATASE_SER_THR"/>
    <property type="match status" value="1"/>
</dbReference>
<dbReference type="GO" id="GO:0003941">
    <property type="term" value="F:L-serine ammonia-lyase activity"/>
    <property type="evidence" value="ECO:0007669"/>
    <property type="project" value="TreeGrafter"/>
</dbReference>
<keyword evidence="10" id="KW-0456">Lyase</keyword>